<name>A0A7S0YMV3_9CRYP</name>
<evidence type="ECO:0000259" key="6">
    <source>
        <dbReference type="Pfam" id="PF02656"/>
    </source>
</evidence>
<evidence type="ECO:0000256" key="4">
    <source>
        <dbReference type="ARBA" id="ARBA00023136"/>
    </source>
</evidence>
<keyword evidence="3 5" id="KW-1133">Transmembrane helix</keyword>
<organism evidence="7">
    <name type="scientific">Hemiselmis tepida</name>
    <dbReference type="NCBI Taxonomy" id="464990"/>
    <lineage>
        <taxon>Eukaryota</taxon>
        <taxon>Cryptophyceae</taxon>
        <taxon>Cryptomonadales</taxon>
        <taxon>Hemiselmidaceae</taxon>
        <taxon>Hemiselmis</taxon>
    </lineage>
</organism>
<keyword evidence="4 5" id="KW-0472">Membrane</keyword>
<feature type="transmembrane region" description="Helical" evidence="5">
    <location>
        <begin position="111"/>
        <end position="131"/>
    </location>
</feature>
<accession>A0A7S0YMV3</accession>
<comment type="subcellular location">
    <subcellularLocation>
        <location evidence="1">Endomembrane system</location>
        <topology evidence="1">Multi-pass membrane protein</topology>
    </subcellularLocation>
</comment>
<evidence type="ECO:0000256" key="3">
    <source>
        <dbReference type="ARBA" id="ARBA00022989"/>
    </source>
</evidence>
<evidence type="ECO:0000256" key="5">
    <source>
        <dbReference type="SAM" id="Phobius"/>
    </source>
</evidence>
<evidence type="ECO:0000256" key="1">
    <source>
        <dbReference type="ARBA" id="ARBA00004127"/>
    </source>
</evidence>
<dbReference type="PANTHER" id="PTHR46140">
    <property type="entry name" value="VACUOLAR TRANSPORTER CHAPERONE 1-RELATED"/>
    <property type="match status" value="1"/>
</dbReference>
<proteinExistence type="predicted"/>
<dbReference type="EMBL" id="HBFN01006208">
    <property type="protein sequence ID" value="CAD8784499.1"/>
    <property type="molecule type" value="Transcribed_RNA"/>
</dbReference>
<evidence type="ECO:0000313" key="7">
    <source>
        <dbReference type="EMBL" id="CAD8784499.1"/>
    </source>
</evidence>
<dbReference type="InterPro" id="IPR003807">
    <property type="entry name" value="DUF202"/>
</dbReference>
<protein>
    <recommendedName>
        <fullName evidence="6">DUF202 domain-containing protein</fullName>
    </recommendedName>
</protein>
<dbReference type="AlphaFoldDB" id="A0A7S0YMV3"/>
<dbReference type="GO" id="GO:0012505">
    <property type="term" value="C:endomembrane system"/>
    <property type="evidence" value="ECO:0007669"/>
    <property type="project" value="UniProtKB-SubCell"/>
</dbReference>
<keyword evidence="2 5" id="KW-0812">Transmembrane</keyword>
<dbReference type="Pfam" id="PF02656">
    <property type="entry name" value="DUF202"/>
    <property type="match status" value="1"/>
</dbReference>
<feature type="transmembrane region" description="Helical" evidence="5">
    <location>
        <begin position="68"/>
        <end position="90"/>
    </location>
</feature>
<feature type="domain" description="DUF202" evidence="6">
    <location>
        <begin position="26"/>
        <end position="94"/>
    </location>
</feature>
<evidence type="ECO:0000256" key="2">
    <source>
        <dbReference type="ARBA" id="ARBA00022692"/>
    </source>
</evidence>
<gene>
    <name evidence="7" type="ORF">HTEP1355_LOCUS3676</name>
</gene>
<sequence length="143" mass="16085">MSLAWMLPSTLNRLPPPIVHKTEPKQFYASERTFLTWMNMSVTIGSIGSTMVAMTIKDQGHYSQGVTYLAAAFTLLAIIYILYAVQVHFWRRRMIRRKREGNYDDPYGPMALAVTLLMIYSTVFSMGVSRISSNKAALGLLGA</sequence>
<feature type="transmembrane region" description="Helical" evidence="5">
    <location>
        <begin position="34"/>
        <end position="56"/>
    </location>
</feature>
<dbReference type="InterPro" id="IPR051572">
    <property type="entry name" value="VTC_Complex_Subunit"/>
</dbReference>
<reference evidence="7" key="1">
    <citation type="submission" date="2021-01" db="EMBL/GenBank/DDBJ databases">
        <authorList>
            <person name="Corre E."/>
            <person name="Pelletier E."/>
            <person name="Niang G."/>
            <person name="Scheremetjew M."/>
            <person name="Finn R."/>
            <person name="Kale V."/>
            <person name="Holt S."/>
            <person name="Cochrane G."/>
            <person name="Meng A."/>
            <person name="Brown T."/>
            <person name="Cohen L."/>
        </authorList>
    </citation>
    <scope>NUCLEOTIDE SEQUENCE</scope>
    <source>
        <strain evidence="7">CCMP443</strain>
    </source>
</reference>
<dbReference type="PANTHER" id="PTHR46140:SF1">
    <property type="entry name" value="VACUOLAR TRANSPORTER CHAPERONE COMPLEX SUBUNIT 4-RELATED"/>
    <property type="match status" value="1"/>
</dbReference>